<dbReference type="Proteomes" id="UP001165060">
    <property type="component" value="Unassembled WGS sequence"/>
</dbReference>
<reference evidence="1 2" key="1">
    <citation type="journal article" date="2023" name="Commun. Biol.">
        <title>Genome analysis of Parmales, the sister group of diatoms, reveals the evolutionary specialization of diatoms from phago-mixotrophs to photoautotrophs.</title>
        <authorList>
            <person name="Ban H."/>
            <person name="Sato S."/>
            <person name="Yoshikawa S."/>
            <person name="Yamada K."/>
            <person name="Nakamura Y."/>
            <person name="Ichinomiya M."/>
            <person name="Sato N."/>
            <person name="Blanc-Mathieu R."/>
            <person name="Endo H."/>
            <person name="Kuwata A."/>
            <person name="Ogata H."/>
        </authorList>
    </citation>
    <scope>NUCLEOTIDE SEQUENCE [LARGE SCALE GENOMIC DNA]</scope>
</reference>
<evidence type="ECO:0000313" key="2">
    <source>
        <dbReference type="Proteomes" id="UP001165060"/>
    </source>
</evidence>
<proteinExistence type="predicted"/>
<dbReference type="EMBL" id="BRYB01000034">
    <property type="protein sequence ID" value="GMI21000.1"/>
    <property type="molecule type" value="Genomic_DNA"/>
</dbReference>
<name>A0ABQ6M7J3_9STRA</name>
<evidence type="ECO:0000313" key="1">
    <source>
        <dbReference type="EMBL" id="GMI21000.1"/>
    </source>
</evidence>
<sequence>MSSLSASLPNALGTATLSLTGVPLTSTLPPPTLKAIHAMLRECGDVLAGGEALRRMTVDVDGAVYTVAVGGETIYVAMHSR</sequence>
<comment type="caution">
    <text evidence="1">The sequence shown here is derived from an EMBL/GenBank/DDBJ whole genome shotgun (WGS) entry which is preliminary data.</text>
</comment>
<accession>A0ABQ6M7J3</accession>
<protein>
    <submittedName>
        <fullName evidence="1">Uncharacterized protein</fullName>
    </submittedName>
</protein>
<organism evidence="1 2">
    <name type="scientific">Tetraparma gracilis</name>
    <dbReference type="NCBI Taxonomy" id="2962635"/>
    <lineage>
        <taxon>Eukaryota</taxon>
        <taxon>Sar</taxon>
        <taxon>Stramenopiles</taxon>
        <taxon>Ochrophyta</taxon>
        <taxon>Bolidophyceae</taxon>
        <taxon>Parmales</taxon>
        <taxon>Triparmaceae</taxon>
        <taxon>Tetraparma</taxon>
    </lineage>
</organism>
<keyword evidence="2" id="KW-1185">Reference proteome</keyword>
<gene>
    <name evidence="1" type="ORF">TeGR_g7395</name>
</gene>